<dbReference type="PANTHER" id="PTHR43674:SF16">
    <property type="entry name" value="CARBON-NITROGEN FAMILY, PUTATIVE (AFU_ORTHOLOGUE AFUA_5G02350)-RELATED"/>
    <property type="match status" value="1"/>
</dbReference>
<evidence type="ECO:0000313" key="3">
    <source>
        <dbReference type="EMBL" id="GAA3737837.1"/>
    </source>
</evidence>
<evidence type="ECO:0000256" key="1">
    <source>
        <dbReference type="ARBA" id="ARBA00022801"/>
    </source>
</evidence>
<accession>A0ABP7FEI9</accession>
<dbReference type="Pfam" id="PF00795">
    <property type="entry name" value="CN_hydrolase"/>
    <property type="match status" value="1"/>
</dbReference>
<organism evidence="3 4">
    <name type="scientific">Salinactinospora qingdaonensis</name>
    <dbReference type="NCBI Taxonomy" id="702744"/>
    <lineage>
        <taxon>Bacteria</taxon>
        <taxon>Bacillati</taxon>
        <taxon>Actinomycetota</taxon>
        <taxon>Actinomycetes</taxon>
        <taxon>Streptosporangiales</taxon>
        <taxon>Nocardiopsidaceae</taxon>
        <taxon>Salinactinospora</taxon>
    </lineage>
</organism>
<evidence type="ECO:0000259" key="2">
    <source>
        <dbReference type="PROSITE" id="PS50263"/>
    </source>
</evidence>
<dbReference type="Gene3D" id="3.60.110.10">
    <property type="entry name" value="Carbon-nitrogen hydrolase"/>
    <property type="match status" value="1"/>
</dbReference>
<dbReference type="GO" id="GO:0016787">
    <property type="term" value="F:hydrolase activity"/>
    <property type="evidence" value="ECO:0007669"/>
    <property type="project" value="UniProtKB-KW"/>
</dbReference>
<name>A0ABP7FEI9_9ACTN</name>
<dbReference type="SUPFAM" id="SSF56317">
    <property type="entry name" value="Carbon-nitrogen hydrolase"/>
    <property type="match status" value="1"/>
</dbReference>
<dbReference type="InterPro" id="IPR036526">
    <property type="entry name" value="C-N_Hydrolase_sf"/>
</dbReference>
<dbReference type="CDD" id="cd07197">
    <property type="entry name" value="nitrilase"/>
    <property type="match status" value="1"/>
</dbReference>
<keyword evidence="4" id="KW-1185">Reference proteome</keyword>
<proteinExistence type="predicted"/>
<keyword evidence="1 3" id="KW-0378">Hydrolase</keyword>
<dbReference type="InterPro" id="IPR050345">
    <property type="entry name" value="Aliph_Amidase/BUP"/>
</dbReference>
<dbReference type="Proteomes" id="UP001500908">
    <property type="component" value="Unassembled WGS sequence"/>
</dbReference>
<dbReference type="PANTHER" id="PTHR43674">
    <property type="entry name" value="NITRILASE C965.09-RELATED"/>
    <property type="match status" value="1"/>
</dbReference>
<feature type="domain" description="CN hydrolase" evidence="2">
    <location>
        <begin position="4"/>
        <end position="274"/>
    </location>
</feature>
<sequence length="320" mass="34456">MSRLTVALLQLTPPGPDLSANLARGEEACRRARALDADIALFPEMWSNGYTSTVPTTAAEADRYRHPELWEGAPPVEQPPPEAVWAGAAIAHDSAFVAHFRALAAELDMAIALTYLEQWEGPPRNTVSLIDRHGRLVLTYAKVHTCAFALPEAALTPGGEFGVCALDTAAGTVTVGAMICYDREFPESARELALAGAEVVLTPNACELERNRLAQFRARAYENMAAMAMANYAGPGLGHSVAFDGIAFGSEGSRDMLVTEAGEAEGVYPAVLDLAALRAYRREGTWGGAFRRPGAYRRLVDRTVSAPFVRVDRDGARLPR</sequence>
<dbReference type="EMBL" id="BAABDD010000006">
    <property type="protein sequence ID" value="GAA3737837.1"/>
    <property type="molecule type" value="Genomic_DNA"/>
</dbReference>
<dbReference type="RefSeq" id="WP_344969309.1">
    <property type="nucleotide sequence ID" value="NZ_BAABDD010000006.1"/>
</dbReference>
<dbReference type="PROSITE" id="PS50263">
    <property type="entry name" value="CN_HYDROLASE"/>
    <property type="match status" value="1"/>
</dbReference>
<comment type="caution">
    <text evidence="3">The sequence shown here is derived from an EMBL/GenBank/DDBJ whole genome shotgun (WGS) entry which is preliminary data.</text>
</comment>
<dbReference type="InterPro" id="IPR003010">
    <property type="entry name" value="C-N_Hydrolase"/>
</dbReference>
<evidence type="ECO:0000313" key="4">
    <source>
        <dbReference type="Proteomes" id="UP001500908"/>
    </source>
</evidence>
<gene>
    <name evidence="3" type="ORF">GCM10022402_17210</name>
</gene>
<reference evidence="4" key="1">
    <citation type="journal article" date="2019" name="Int. J. Syst. Evol. Microbiol.">
        <title>The Global Catalogue of Microorganisms (GCM) 10K type strain sequencing project: providing services to taxonomists for standard genome sequencing and annotation.</title>
        <authorList>
            <consortium name="The Broad Institute Genomics Platform"/>
            <consortium name="The Broad Institute Genome Sequencing Center for Infectious Disease"/>
            <person name="Wu L."/>
            <person name="Ma J."/>
        </authorList>
    </citation>
    <scope>NUCLEOTIDE SEQUENCE [LARGE SCALE GENOMIC DNA]</scope>
    <source>
        <strain evidence="4">JCM 17137</strain>
    </source>
</reference>
<protein>
    <submittedName>
        <fullName evidence="3">Carbon-nitrogen hydrolase family protein</fullName>
    </submittedName>
</protein>